<comment type="caution">
    <text evidence="1">The sequence shown here is derived from an EMBL/GenBank/DDBJ whole genome shotgun (WGS) entry which is preliminary data.</text>
</comment>
<accession>A0ACC0XE31</accession>
<reference evidence="2" key="1">
    <citation type="journal article" date="2023" name="G3 (Bethesda)">
        <title>Genome assembly and association tests identify interacting loci associated with vigor, precocity, and sex in interspecific pistachio rootstocks.</title>
        <authorList>
            <person name="Palmer W."/>
            <person name="Jacygrad E."/>
            <person name="Sagayaradj S."/>
            <person name="Cavanaugh K."/>
            <person name="Han R."/>
            <person name="Bertier L."/>
            <person name="Beede B."/>
            <person name="Kafkas S."/>
            <person name="Golino D."/>
            <person name="Preece J."/>
            <person name="Michelmore R."/>
        </authorList>
    </citation>
    <scope>NUCLEOTIDE SEQUENCE [LARGE SCALE GENOMIC DNA]</scope>
</reference>
<evidence type="ECO:0000313" key="2">
    <source>
        <dbReference type="Proteomes" id="UP001163603"/>
    </source>
</evidence>
<proteinExistence type="predicted"/>
<dbReference type="Proteomes" id="UP001163603">
    <property type="component" value="Chromosome 13"/>
</dbReference>
<keyword evidence="2" id="KW-1185">Reference proteome</keyword>
<sequence length="66" mass="7898">MKFRFREASLVEFHDESRSFLVDTRVSNQRAFVFITWPHPSSTSCVNLRCIIIRRSSRPLRFEHAE</sequence>
<organism evidence="1 2">
    <name type="scientific">Pistacia integerrima</name>
    <dbReference type="NCBI Taxonomy" id="434235"/>
    <lineage>
        <taxon>Eukaryota</taxon>
        <taxon>Viridiplantae</taxon>
        <taxon>Streptophyta</taxon>
        <taxon>Embryophyta</taxon>
        <taxon>Tracheophyta</taxon>
        <taxon>Spermatophyta</taxon>
        <taxon>Magnoliopsida</taxon>
        <taxon>eudicotyledons</taxon>
        <taxon>Gunneridae</taxon>
        <taxon>Pentapetalae</taxon>
        <taxon>rosids</taxon>
        <taxon>malvids</taxon>
        <taxon>Sapindales</taxon>
        <taxon>Anacardiaceae</taxon>
        <taxon>Pistacia</taxon>
    </lineage>
</organism>
<name>A0ACC0XE31_9ROSI</name>
<evidence type="ECO:0000313" key="1">
    <source>
        <dbReference type="EMBL" id="KAJ0014523.1"/>
    </source>
</evidence>
<dbReference type="EMBL" id="CM047748">
    <property type="protein sequence ID" value="KAJ0014523.1"/>
    <property type="molecule type" value="Genomic_DNA"/>
</dbReference>
<protein>
    <submittedName>
        <fullName evidence="1">Uncharacterized protein</fullName>
    </submittedName>
</protein>
<gene>
    <name evidence="1" type="ORF">Pint_21849</name>
</gene>